<keyword evidence="1" id="KW-0472">Membrane</keyword>
<dbReference type="RefSeq" id="WP_217068832.1">
    <property type="nucleotide sequence ID" value="NZ_JAHQCS010000174.1"/>
</dbReference>
<accession>A0ABS6JKZ0</accession>
<evidence type="ECO:0000313" key="2">
    <source>
        <dbReference type="EMBL" id="MBU9714342.1"/>
    </source>
</evidence>
<comment type="caution">
    <text evidence="2">The sequence shown here is derived from an EMBL/GenBank/DDBJ whole genome shotgun (WGS) entry which is preliminary data.</text>
</comment>
<reference evidence="2 3" key="1">
    <citation type="submission" date="2021-06" db="EMBL/GenBank/DDBJ databases">
        <title>Bacillus sp. RD4P76, an endophyte from a halophyte.</title>
        <authorList>
            <person name="Sun J.-Q."/>
        </authorList>
    </citation>
    <scope>NUCLEOTIDE SEQUENCE [LARGE SCALE GENOMIC DNA]</scope>
    <source>
        <strain evidence="2 3">CGMCC 1.15917</strain>
    </source>
</reference>
<keyword evidence="1" id="KW-1133">Transmembrane helix</keyword>
<protein>
    <submittedName>
        <fullName evidence="2">Uncharacterized protein</fullName>
    </submittedName>
</protein>
<dbReference type="EMBL" id="JAHQCS010000174">
    <property type="protein sequence ID" value="MBU9714342.1"/>
    <property type="molecule type" value="Genomic_DNA"/>
</dbReference>
<evidence type="ECO:0000313" key="3">
    <source>
        <dbReference type="Proteomes" id="UP000784880"/>
    </source>
</evidence>
<organism evidence="2 3">
    <name type="scientific">Evansella tamaricis</name>
    <dbReference type="NCBI Taxonomy" id="2069301"/>
    <lineage>
        <taxon>Bacteria</taxon>
        <taxon>Bacillati</taxon>
        <taxon>Bacillota</taxon>
        <taxon>Bacilli</taxon>
        <taxon>Bacillales</taxon>
        <taxon>Bacillaceae</taxon>
        <taxon>Evansella</taxon>
    </lineage>
</organism>
<keyword evidence="3" id="KW-1185">Reference proteome</keyword>
<sequence>MNPKLAVVIYVIALFFLFYLGINLILLIAVLVDNPNVLFITPFVFMGISIGAMVLSKRYIQRTAKDKKEELSIKKLFVLGTFIAILLGFFIFWF</sequence>
<proteinExistence type="predicted"/>
<feature type="transmembrane region" description="Helical" evidence="1">
    <location>
        <begin position="7"/>
        <end position="31"/>
    </location>
</feature>
<feature type="transmembrane region" description="Helical" evidence="1">
    <location>
        <begin position="37"/>
        <end position="55"/>
    </location>
</feature>
<dbReference type="Proteomes" id="UP000784880">
    <property type="component" value="Unassembled WGS sequence"/>
</dbReference>
<evidence type="ECO:0000256" key="1">
    <source>
        <dbReference type="SAM" id="Phobius"/>
    </source>
</evidence>
<keyword evidence="1" id="KW-0812">Transmembrane</keyword>
<name>A0ABS6JKZ0_9BACI</name>
<feature type="transmembrane region" description="Helical" evidence="1">
    <location>
        <begin position="76"/>
        <end position="93"/>
    </location>
</feature>
<gene>
    <name evidence="2" type="ORF">KS419_21610</name>
</gene>